<dbReference type="EMBL" id="PCDP01000026">
    <property type="protein sequence ID" value="PZM15260.1"/>
    <property type="molecule type" value="Genomic_DNA"/>
</dbReference>
<keyword evidence="5 11" id="KW-0479">Metal-binding</keyword>
<evidence type="ECO:0000256" key="2">
    <source>
        <dbReference type="ARBA" id="ARBA00001946"/>
    </source>
</evidence>
<keyword evidence="6 11" id="KW-0547">Nucleotide-binding</keyword>
<comment type="similarity">
    <text evidence="11">Belongs to the Thz kinase family.</text>
</comment>
<evidence type="ECO:0000256" key="6">
    <source>
        <dbReference type="ARBA" id="ARBA00022741"/>
    </source>
</evidence>
<dbReference type="Gene3D" id="3.40.1190.20">
    <property type="match status" value="1"/>
</dbReference>
<proteinExistence type="inferred from homology"/>
<protein>
    <recommendedName>
        <fullName evidence="11">Hydroxyethylthiazole kinase</fullName>
        <ecNumber evidence="11">2.7.1.50</ecNumber>
    </recommendedName>
    <alternativeName>
        <fullName evidence="11">4-methyl-5-beta-hydroxyethylthiazole kinase</fullName>
        <shortName evidence="11">TH kinase</shortName>
        <shortName evidence="11">Thz kinase</shortName>
    </alternativeName>
</protein>
<comment type="catalytic activity">
    <reaction evidence="1 11">
        <text>5-(2-hydroxyethyl)-4-methylthiazole + ATP = 4-methyl-5-(2-phosphooxyethyl)-thiazole + ADP + H(+)</text>
        <dbReference type="Rhea" id="RHEA:24212"/>
        <dbReference type="ChEBI" id="CHEBI:15378"/>
        <dbReference type="ChEBI" id="CHEBI:17957"/>
        <dbReference type="ChEBI" id="CHEBI:30616"/>
        <dbReference type="ChEBI" id="CHEBI:58296"/>
        <dbReference type="ChEBI" id="CHEBI:456216"/>
        <dbReference type="EC" id="2.7.1.50"/>
    </reaction>
</comment>
<dbReference type="UniPathway" id="UPA00060">
    <property type="reaction ID" value="UER00139"/>
</dbReference>
<dbReference type="CDD" id="cd01170">
    <property type="entry name" value="THZ_kinase"/>
    <property type="match status" value="1"/>
</dbReference>
<evidence type="ECO:0000313" key="12">
    <source>
        <dbReference type="EMBL" id="PZM15260.1"/>
    </source>
</evidence>
<feature type="binding site" evidence="11">
    <location>
        <position position="167"/>
    </location>
    <ligand>
        <name>ATP</name>
        <dbReference type="ChEBI" id="CHEBI:30616"/>
    </ligand>
</feature>
<evidence type="ECO:0000256" key="4">
    <source>
        <dbReference type="ARBA" id="ARBA00022679"/>
    </source>
</evidence>
<keyword evidence="9 11" id="KW-0460">Magnesium</keyword>
<organism evidence="12 13">
    <name type="scientific">Rhizobium tubonense</name>
    <dbReference type="NCBI Taxonomy" id="484088"/>
    <lineage>
        <taxon>Bacteria</taxon>
        <taxon>Pseudomonadati</taxon>
        <taxon>Pseudomonadota</taxon>
        <taxon>Alphaproteobacteria</taxon>
        <taxon>Hyphomicrobiales</taxon>
        <taxon>Rhizobiaceae</taxon>
        <taxon>Rhizobium/Agrobacterium group</taxon>
        <taxon>Rhizobium</taxon>
    </lineage>
</organism>
<sequence>MTTAISTGGMLASMRQTAPLVHCITNFVAMNIAANVLLAAGASPAMVHADEEAGEFASIAGALTINIGTLSTDWLAGMQSAAVAAAKAGKPWVLDPVAHYATAFRRAATAELLALRPTIVRANASEIIALGGRQSRGQGVDSRDTVEQAEDSAIELARRHDMVVAVTGVVDFVTDGNRSARIAGGSALMPQVTALGCSLTCLVGAFAATNPQAPFEATTAALATFAVAGEQAALHAAGPGSFAWRFVDALAALDPSTLDLKARVTAA</sequence>
<reference evidence="12 13" key="1">
    <citation type="journal article" date="2018" name="Sci. Rep.">
        <title>Rhizobium tumorigenes sp. nov., a novel plant tumorigenic bacterium isolated from cane gall tumors on thornless blackberry.</title>
        <authorList>
            <person name="Kuzmanovi N."/>
            <person name="Smalla K."/>
            <person name="Gronow S."/>
            <person name="PuBawska J."/>
        </authorList>
    </citation>
    <scope>NUCLEOTIDE SEQUENCE [LARGE SCALE GENOMIC DNA]</scope>
    <source>
        <strain evidence="12 13">CCBAU 85046</strain>
    </source>
</reference>
<feature type="binding site" evidence="11">
    <location>
        <position position="194"/>
    </location>
    <ligand>
        <name>substrate</name>
    </ligand>
</feature>
<dbReference type="PIRSF" id="PIRSF000513">
    <property type="entry name" value="Thz_kinase"/>
    <property type="match status" value="1"/>
</dbReference>
<accession>A0A2W4EZG8</accession>
<dbReference type="InterPro" id="IPR000417">
    <property type="entry name" value="Hyethyz_kinase"/>
</dbReference>
<keyword evidence="10 11" id="KW-0784">Thiamine biosynthesis</keyword>
<evidence type="ECO:0000256" key="7">
    <source>
        <dbReference type="ARBA" id="ARBA00022777"/>
    </source>
</evidence>
<evidence type="ECO:0000256" key="8">
    <source>
        <dbReference type="ARBA" id="ARBA00022840"/>
    </source>
</evidence>
<dbReference type="OrthoDB" id="8909021at2"/>
<keyword evidence="4 11" id="KW-0808">Transferase</keyword>
<dbReference type="RefSeq" id="WP_111159754.1">
    <property type="nucleotide sequence ID" value="NZ_PCDP01000026.1"/>
</dbReference>
<dbReference type="GO" id="GO:0009229">
    <property type="term" value="P:thiamine diphosphate biosynthetic process"/>
    <property type="evidence" value="ECO:0007669"/>
    <property type="project" value="UniProtKB-UniRule"/>
</dbReference>
<dbReference type="NCBIfam" id="NF006830">
    <property type="entry name" value="PRK09355.1"/>
    <property type="match status" value="1"/>
</dbReference>
<feature type="binding site" evidence="11">
    <location>
        <position position="46"/>
    </location>
    <ligand>
        <name>substrate</name>
    </ligand>
</feature>
<dbReference type="AlphaFoldDB" id="A0A2W4EZG8"/>
<dbReference type="GO" id="GO:0000287">
    <property type="term" value="F:magnesium ion binding"/>
    <property type="evidence" value="ECO:0007669"/>
    <property type="project" value="UniProtKB-UniRule"/>
</dbReference>
<comment type="pathway">
    <text evidence="3 11">Cofactor biosynthesis; thiamine diphosphate biosynthesis; 4-methyl-5-(2-phosphoethyl)-thiazole from 5-(2-hydroxyethyl)-4-methylthiazole: step 1/1.</text>
</comment>
<dbReference type="SUPFAM" id="SSF53613">
    <property type="entry name" value="Ribokinase-like"/>
    <property type="match status" value="1"/>
</dbReference>
<comment type="function">
    <text evidence="11">Catalyzes the phosphorylation of the hydroxyl group of 4-methyl-5-beta-hydroxyethylthiazole (THZ).</text>
</comment>
<evidence type="ECO:0000256" key="5">
    <source>
        <dbReference type="ARBA" id="ARBA00022723"/>
    </source>
</evidence>
<dbReference type="InterPro" id="IPR029056">
    <property type="entry name" value="Ribokinase-like"/>
</dbReference>
<dbReference type="Pfam" id="PF02110">
    <property type="entry name" value="HK"/>
    <property type="match status" value="1"/>
</dbReference>
<evidence type="ECO:0000256" key="11">
    <source>
        <dbReference type="HAMAP-Rule" id="MF_00228"/>
    </source>
</evidence>
<dbReference type="GO" id="GO:0005524">
    <property type="term" value="F:ATP binding"/>
    <property type="evidence" value="ECO:0007669"/>
    <property type="project" value="UniProtKB-UniRule"/>
</dbReference>
<dbReference type="GO" id="GO:0004417">
    <property type="term" value="F:hydroxyethylthiazole kinase activity"/>
    <property type="evidence" value="ECO:0007669"/>
    <property type="project" value="UniProtKB-UniRule"/>
</dbReference>
<evidence type="ECO:0000256" key="1">
    <source>
        <dbReference type="ARBA" id="ARBA00001771"/>
    </source>
</evidence>
<name>A0A2W4EZG8_9HYPH</name>
<evidence type="ECO:0000256" key="10">
    <source>
        <dbReference type="ARBA" id="ARBA00022977"/>
    </source>
</evidence>
<dbReference type="GO" id="GO:0009228">
    <property type="term" value="P:thiamine biosynthetic process"/>
    <property type="evidence" value="ECO:0007669"/>
    <property type="project" value="UniProtKB-KW"/>
</dbReference>
<feature type="binding site" evidence="11">
    <location>
        <position position="121"/>
    </location>
    <ligand>
        <name>ATP</name>
        <dbReference type="ChEBI" id="CHEBI:30616"/>
    </ligand>
</feature>
<evidence type="ECO:0000313" key="13">
    <source>
        <dbReference type="Proteomes" id="UP000248925"/>
    </source>
</evidence>
<dbReference type="PRINTS" id="PR01099">
    <property type="entry name" value="HYETHTZKNASE"/>
</dbReference>
<keyword evidence="8 11" id="KW-0067">ATP-binding</keyword>
<dbReference type="EC" id="2.7.1.50" evidence="11"/>
<evidence type="ECO:0000256" key="3">
    <source>
        <dbReference type="ARBA" id="ARBA00004868"/>
    </source>
</evidence>
<keyword evidence="13" id="KW-1185">Reference proteome</keyword>
<dbReference type="HAMAP" id="MF_00228">
    <property type="entry name" value="Thz_kinase"/>
    <property type="match status" value="1"/>
</dbReference>
<comment type="caution">
    <text evidence="12">The sequence shown here is derived from an EMBL/GenBank/DDBJ whole genome shotgun (WGS) entry which is preliminary data.</text>
</comment>
<keyword evidence="7 11" id="KW-0418">Kinase</keyword>
<dbReference type="Proteomes" id="UP000248925">
    <property type="component" value="Unassembled WGS sequence"/>
</dbReference>
<gene>
    <name evidence="11" type="primary">thiM</name>
    <name evidence="12" type="ORF">CPY51_08040</name>
</gene>
<comment type="cofactor">
    <cofactor evidence="2 11">
        <name>Mg(2+)</name>
        <dbReference type="ChEBI" id="CHEBI:18420"/>
    </cofactor>
</comment>
<evidence type="ECO:0000256" key="9">
    <source>
        <dbReference type="ARBA" id="ARBA00022842"/>
    </source>
</evidence>